<dbReference type="GO" id="GO:0015485">
    <property type="term" value="F:cholesterol binding"/>
    <property type="evidence" value="ECO:0007669"/>
    <property type="project" value="TreeGrafter"/>
</dbReference>
<keyword evidence="3" id="KW-1185">Reference proteome</keyword>
<feature type="region of interest" description="Disordered" evidence="1">
    <location>
        <begin position="110"/>
        <end position="137"/>
    </location>
</feature>
<dbReference type="GO" id="GO:0005886">
    <property type="term" value="C:plasma membrane"/>
    <property type="evidence" value="ECO:0007669"/>
    <property type="project" value="TreeGrafter"/>
</dbReference>
<dbReference type="EMBL" id="CAJPIZ010031810">
    <property type="protein sequence ID" value="CAG2120161.1"/>
    <property type="molecule type" value="Genomic_DNA"/>
</dbReference>
<dbReference type="InterPro" id="IPR000648">
    <property type="entry name" value="Oxysterol-bd"/>
</dbReference>
<sequence length="170" mass="20001">FEKASYWSNKKHEVNGVLVNANGDVIERLFGKWNESLHSGSASGAKCIWRPGAMPQDYELYYGFSRLAIEMNELTPELRKVLPPTDTRFRPDQRLLEEGDIQRAESVKLQLEQQQRERRKDREQNAQSDSNPLWFRKEITSSGEETYRYGDNYWETRDSGFDGIDFEKLW</sequence>
<dbReference type="EMBL" id="OC886385">
    <property type="protein sequence ID" value="CAD7644573.1"/>
    <property type="molecule type" value="Genomic_DNA"/>
</dbReference>
<dbReference type="Proteomes" id="UP000759131">
    <property type="component" value="Unassembled WGS sequence"/>
</dbReference>
<evidence type="ECO:0000313" key="3">
    <source>
        <dbReference type="Proteomes" id="UP000759131"/>
    </source>
</evidence>
<organism evidence="2">
    <name type="scientific">Medioppia subpectinata</name>
    <dbReference type="NCBI Taxonomy" id="1979941"/>
    <lineage>
        <taxon>Eukaryota</taxon>
        <taxon>Metazoa</taxon>
        <taxon>Ecdysozoa</taxon>
        <taxon>Arthropoda</taxon>
        <taxon>Chelicerata</taxon>
        <taxon>Arachnida</taxon>
        <taxon>Acari</taxon>
        <taxon>Acariformes</taxon>
        <taxon>Sarcoptiformes</taxon>
        <taxon>Oribatida</taxon>
        <taxon>Brachypylina</taxon>
        <taxon>Oppioidea</taxon>
        <taxon>Oppiidae</taxon>
        <taxon>Medioppia</taxon>
    </lineage>
</organism>
<evidence type="ECO:0000256" key="1">
    <source>
        <dbReference type="SAM" id="MobiDB-lite"/>
    </source>
</evidence>
<dbReference type="GO" id="GO:0005829">
    <property type="term" value="C:cytosol"/>
    <property type="evidence" value="ECO:0007669"/>
    <property type="project" value="TreeGrafter"/>
</dbReference>
<accession>A0A7R9LP41</accession>
<dbReference type="AlphaFoldDB" id="A0A7R9LP41"/>
<gene>
    <name evidence="2" type="ORF">OSB1V03_LOCUS20108</name>
</gene>
<proteinExistence type="predicted"/>
<evidence type="ECO:0008006" key="4">
    <source>
        <dbReference type="Google" id="ProtNLM"/>
    </source>
</evidence>
<dbReference type="SUPFAM" id="SSF144000">
    <property type="entry name" value="Oxysterol-binding protein-like"/>
    <property type="match status" value="1"/>
</dbReference>
<dbReference type="Gene3D" id="3.30.70.3490">
    <property type="match status" value="1"/>
</dbReference>
<dbReference type="PANTHER" id="PTHR10972">
    <property type="entry name" value="OXYSTEROL-BINDING PROTEIN-RELATED"/>
    <property type="match status" value="1"/>
</dbReference>
<dbReference type="Pfam" id="PF01237">
    <property type="entry name" value="Oxysterol_BP"/>
    <property type="match status" value="1"/>
</dbReference>
<protein>
    <recommendedName>
        <fullName evidence="4">Oxysterol-binding protein</fullName>
    </recommendedName>
</protein>
<reference evidence="2" key="1">
    <citation type="submission" date="2020-11" db="EMBL/GenBank/DDBJ databases">
        <authorList>
            <person name="Tran Van P."/>
        </authorList>
    </citation>
    <scope>NUCLEOTIDE SEQUENCE</scope>
</reference>
<dbReference type="InterPro" id="IPR037239">
    <property type="entry name" value="OSBP_sf"/>
</dbReference>
<dbReference type="PANTHER" id="PTHR10972:SF203">
    <property type="entry name" value="OXYSTEROL-BINDING PROTEIN HOMOLOG 3"/>
    <property type="match status" value="1"/>
</dbReference>
<name>A0A7R9LP41_9ACAR</name>
<feature type="compositionally biased region" description="Basic and acidic residues" evidence="1">
    <location>
        <begin position="114"/>
        <end position="124"/>
    </location>
</feature>
<dbReference type="GO" id="GO:0097038">
    <property type="term" value="C:perinuclear endoplasmic reticulum"/>
    <property type="evidence" value="ECO:0007669"/>
    <property type="project" value="TreeGrafter"/>
</dbReference>
<feature type="non-terminal residue" evidence="2">
    <location>
        <position position="170"/>
    </location>
</feature>
<evidence type="ECO:0000313" key="2">
    <source>
        <dbReference type="EMBL" id="CAD7644573.1"/>
    </source>
</evidence>
<dbReference type="OrthoDB" id="1854502at2759"/>